<keyword evidence="1" id="KW-1133">Transmembrane helix</keyword>
<gene>
    <name evidence="2" type="ORF">Ahy_A07g032810</name>
</gene>
<dbReference type="Proteomes" id="UP000289738">
    <property type="component" value="Chromosome A07"/>
</dbReference>
<organism evidence="2 3">
    <name type="scientific">Arachis hypogaea</name>
    <name type="common">Peanut</name>
    <dbReference type="NCBI Taxonomy" id="3818"/>
    <lineage>
        <taxon>Eukaryota</taxon>
        <taxon>Viridiplantae</taxon>
        <taxon>Streptophyta</taxon>
        <taxon>Embryophyta</taxon>
        <taxon>Tracheophyta</taxon>
        <taxon>Spermatophyta</taxon>
        <taxon>Magnoliopsida</taxon>
        <taxon>eudicotyledons</taxon>
        <taxon>Gunneridae</taxon>
        <taxon>Pentapetalae</taxon>
        <taxon>rosids</taxon>
        <taxon>fabids</taxon>
        <taxon>Fabales</taxon>
        <taxon>Fabaceae</taxon>
        <taxon>Papilionoideae</taxon>
        <taxon>50 kb inversion clade</taxon>
        <taxon>dalbergioids sensu lato</taxon>
        <taxon>Dalbergieae</taxon>
        <taxon>Pterocarpus clade</taxon>
        <taxon>Arachis</taxon>
    </lineage>
</organism>
<protein>
    <submittedName>
        <fullName evidence="2">Uncharacterized protein</fullName>
    </submittedName>
</protein>
<dbReference type="Pfam" id="PF06697">
    <property type="entry name" value="DUF1191"/>
    <property type="match status" value="1"/>
</dbReference>
<dbReference type="InterPro" id="IPR010605">
    <property type="entry name" value="DUF1191"/>
</dbReference>
<dbReference type="EMBL" id="SDMP01000007">
    <property type="protein sequence ID" value="RYR46939.1"/>
    <property type="molecule type" value="Genomic_DNA"/>
</dbReference>
<keyword evidence="1" id="KW-0472">Membrane</keyword>
<comment type="caution">
    <text evidence="2">The sequence shown here is derived from an EMBL/GenBank/DDBJ whole genome shotgun (WGS) entry which is preliminary data.</text>
</comment>
<reference evidence="2 3" key="1">
    <citation type="submission" date="2019-01" db="EMBL/GenBank/DDBJ databases">
        <title>Sequencing of cultivated peanut Arachis hypogaea provides insights into genome evolution and oil improvement.</title>
        <authorList>
            <person name="Chen X."/>
        </authorList>
    </citation>
    <scope>NUCLEOTIDE SEQUENCE [LARGE SCALE GENOMIC DNA]</scope>
    <source>
        <strain evidence="3">cv. Fuhuasheng</strain>
        <tissue evidence="2">Leaves</tissue>
    </source>
</reference>
<proteinExistence type="predicted"/>
<evidence type="ECO:0000313" key="2">
    <source>
        <dbReference type="EMBL" id="RYR46939.1"/>
    </source>
</evidence>
<accession>A0A445C7Q8</accession>
<dbReference type="AlphaFoldDB" id="A0A445C7Q8"/>
<keyword evidence="3" id="KW-1185">Reference proteome</keyword>
<dbReference type="PANTHER" id="PTHR33512">
    <property type="entry name" value="PROTEIN, PUTATIVE (DUF1191)-RELATED"/>
    <property type="match status" value="1"/>
</dbReference>
<dbReference type="PANTHER" id="PTHR33512:SF10">
    <property type="entry name" value="PLANT_F17O14-7 PROTEIN"/>
    <property type="match status" value="1"/>
</dbReference>
<sequence>MKFNNCGEGFSGSGANVEERDVYDISWEDNSRRYYEMFLCCWFCNFKSHWWEGCVHIQLLITVSMLCIKAKSNQSQESFKQWVTLIMAPTPNGSAILKDYYEAKKLLDAQLQNLGFNAFSSPITSGVPYDAKVPKTLKGVKVSAMRLSSDSLWHRGVQFYKEFEIPKRVIEHPFVEKLVLVYQNLGNLSNKYYPLHGYTYLAPVLGLLAYNGTNLSHSMVPELLHIRAYKNPILIKFSNVNLPQSGSLSKCVYFGLNGSVQFDTLLPNNVCSSFQQGHFSIVVESKSVPPSPHDPNKKYDFCILIPCLVGGFLLLVILGVVVGVVRRAKQGARIQHLEYVADNSEALEIKYIGGTKLPSAGRIRTRPEIEHTYIF</sequence>
<evidence type="ECO:0000256" key="1">
    <source>
        <dbReference type="SAM" id="Phobius"/>
    </source>
</evidence>
<feature type="transmembrane region" description="Helical" evidence="1">
    <location>
        <begin position="303"/>
        <end position="325"/>
    </location>
</feature>
<evidence type="ECO:0000313" key="3">
    <source>
        <dbReference type="Proteomes" id="UP000289738"/>
    </source>
</evidence>
<dbReference type="GO" id="GO:0016020">
    <property type="term" value="C:membrane"/>
    <property type="evidence" value="ECO:0007669"/>
    <property type="project" value="TreeGrafter"/>
</dbReference>
<keyword evidence="1" id="KW-0812">Transmembrane</keyword>
<dbReference type="STRING" id="3818.A0A445C7Q8"/>
<name>A0A445C7Q8_ARAHY</name>